<gene>
    <name evidence="2" type="ORF">SAMN05444340_12126</name>
</gene>
<organism evidence="2 3">
    <name type="scientific">Citreimonas salinaria</name>
    <dbReference type="NCBI Taxonomy" id="321339"/>
    <lineage>
        <taxon>Bacteria</taxon>
        <taxon>Pseudomonadati</taxon>
        <taxon>Pseudomonadota</taxon>
        <taxon>Alphaproteobacteria</taxon>
        <taxon>Rhodobacterales</taxon>
        <taxon>Roseobacteraceae</taxon>
        <taxon>Citreimonas</taxon>
    </lineage>
</organism>
<keyword evidence="1" id="KW-0732">Signal</keyword>
<reference evidence="2 3" key="1">
    <citation type="submission" date="2016-10" db="EMBL/GenBank/DDBJ databases">
        <authorList>
            <person name="de Groot N.N."/>
        </authorList>
    </citation>
    <scope>NUCLEOTIDE SEQUENCE [LARGE SCALE GENOMIC DNA]</scope>
    <source>
        <strain evidence="2 3">DSM 26880</strain>
    </source>
</reference>
<evidence type="ECO:0000313" key="2">
    <source>
        <dbReference type="EMBL" id="SDY84878.1"/>
    </source>
</evidence>
<keyword evidence="3" id="KW-1185">Reference proteome</keyword>
<dbReference type="OrthoDB" id="9970714at2"/>
<evidence type="ECO:0000313" key="3">
    <source>
        <dbReference type="Proteomes" id="UP000199286"/>
    </source>
</evidence>
<dbReference type="STRING" id="321339.SAMN05444340_12126"/>
<dbReference type="AlphaFoldDB" id="A0A1H3N7T0"/>
<feature type="chain" id="PRO_5011490553" evidence="1">
    <location>
        <begin position="21"/>
        <end position="127"/>
    </location>
</feature>
<evidence type="ECO:0000256" key="1">
    <source>
        <dbReference type="SAM" id="SignalP"/>
    </source>
</evidence>
<name>A0A1H3N7T0_9RHOB</name>
<protein>
    <submittedName>
        <fullName evidence="2">Uncharacterized protein</fullName>
    </submittedName>
</protein>
<dbReference type="RefSeq" id="WP_089885718.1">
    <property type="nucleotide sequence ID" value="NZ_FNPF01000021.1"/>
</dbReference>
<accession>A0A1H3N7T0</accession>
<dbReference type="Proteomes" id="UP000199286">
    <property type="component" value="Unassembled WGS sequence"/>
</dbReference>
<dbReference type="EMBL" id="FNPF01000021">
    <property type="protein sequence ID" value="SDY84878.1"/>
    <property type="molecule type" value="Genomic_DNA"/>
</dbReference>
<proteinExistence type="predicted"/>
<feature type="signal peptide" evidence="1">
    <location>
        <begin position="1"/>
        <end position="20"/>
    </location>
</feature>
<sequence length="127" mass="14099">MRLLALIALAAATFAAPVSAAFVGNRSAWTQLDALGQFRYVQGFVDGWLGMDAGNPEMNQYMDDIRSCVIEMGLTARDFTEIVENQYEDLSNWEKPPYVMIIQGVREVCIGSINRARADRGQGLYGE</sequence>